<dbReference type="GO" id="GO:0044550">
    <property type="term" value="P:secondary metabolite biosynthetic process"/>
    <property type="evidence" value="ECO:0007669"/>
    <property type="project" value="TreeGrafter"/>
</dbReference>
<reference evidence="2" key="1">
    <citation type="journal article" date="2014" name="Genome Announc.">
        <title>Complete sequencing and chromosome-scale genome assembly of the industrial progenitor strain P2niaD18 from the penicillin producer Penicillium chrysogenum.</title>
        <authorList>
            <person name="Specht T."/>
            <person name="Dahlmann T.A."/>
            <person name="Zadra I."/>
            <person name="Kurnsteiner H."/>
            <person name="Kuck U."/>
        </authorList>
    </citation>
    <scope>NUCLEOTIDE SEQUENCE [LARGE SCALE GENOMIC DNA]</scope>
    <source>
        <strain evidence="2">P2niaD18</strain>
    </source>
</reference>
<dbReference type="Gene3D" id="3.90.180.10">
    <property type="entry name" value="Medium-chain alcohol dehydrogenases, catalytic domain"/>
    <property type="match status" value="1"/>
</dbReference>
<dbReference type="Gene3D" id="3.40.50.720">
    <property type="entry name" value="NAD(P)-binding Rossmann-like Domain"/>
    <property type="match status" value="1"/>
</dbReference>
<name>A0A167YV00_PENCH</name>
<evidence type="ECO:0000259" key="1">
    <source>
        <dbReference type="Pfam" id="PF08659"/>
    </source>
</evidence>
<sequence length="124" mass="14033">MIPLGHINSFKGAMELWQLGVFRPTSPFTTFRYSQLKMTFRQLQSGRHSGKLVFTIDGDDLVETLPWTLPPCQFQEDAIYLLSGGLGRLGRSAARWMASRGAKHFLSLSDPVVAMQMRSFYSMN</sequence>
<dbReference type="PANTHER" id="PTHR43775:SF29">
    <property type="entry name" value="ASPERFURANONE POLYKETIDE SYNTHASE AFOG-RELATED"/>
    <property type="match status" value="1"/>
</dbReference>
<dbReference type="PANTHER" id="PTHR43775">
    <property type="entry name" value="FATTY ACID SYNTHASE"/>
    <property type="match status" value="1"/>
</dbReference>
<protein>
    <submittedName>
        <fullName evidence="2">Phthiocerol synthesis polyketide synthase type I PpsC</fullName>
    </submittedName>
</protein>
<dbReference type="InterPro" id="IPR050091">
    <property type="entry name" value="PKS_NRPS_Biosynth_Enz"/>
</dbReference>
<proteinExistence type="predicted"/>
<gene>
    <name evidence="2" type="ORF">EN45_047710</name>
</gene>
<evidence type="ECO:0000313" key="2">
    <source>
        <dbReference type="EMBL" id="KZN94570.1"/>
    </source>
</evidence>
<dbReference type="AlphaFoldDB" id="A0A167YV00"/>
<dbReference type="Pfam" id="PF08659">
    <property type="entry name" value="KR"/>
    <property type="match status" value="1"/>
</dbReference>
<dbReference type="InterPro" id="IPR013968">
    <property type="entry name" value="PKS_KR"/>
</dbReference>
<feature type="domain" description="Ketoreductase (KR)" evidence="1">
    <location>
        <begin position="78"/>
        <end position="109"/>
    </location>
</feature>
<dbReference type="Proteomes" id="UP000076449">
    <property type="component" value="Chromosome I"/>
</dbReference>
<accession>A0A167YV00</accession>
<dbReference type="GO" id="GO:0006633">
    <property type="term" value="P:fatty acid biosynthetic process"/>
    <property type="evidence" value="ECO:0007669"/>
    <property type="project" value="TreeGrafter"/>
</dbReference>
<dbReference type="GO" id="GO:0004312">
    <property type="term" value="F:fatty acid synthase activity"/>
    <property type="evidence" value="ECO:0007669"/>
    <property type="project" value="TreeGrafter"/>
</dbReference>
<organism evidence="2">
    <name type="scientific">Penicillium chrysogenum</name>
    <name type="common">Penicillium notatum</name>
    <dbReference type="NCBI Taxonomy" id="5076"/>
    <lineage>
        <taxon>Eukaryota</taxon>
        <taxon>Fungi</taxon>
        <taxon>Dikarya</taxon>
        <taxon>Ascomycota</taxon>
        <taxon>Pezizomycotina</taxon>
        <taxon>Eurotiomycetes</taxon>
        <taxon>Eurotiomycetidae</taxon>
        <taxon>Eurotiales</taxon>
        <taxon>Aspergillaceae</taxon>
        <taxon>Penicillium</taxon>
        <taxon>Penicillium chrysogenum species complex</taxon>
    </lineage>
</organism>
<dbReference type="EMBL" id="CM002798">
    <property type="protein sequence ID" value="KZN94570.1"/>
    <property type="molecule type" value="Genomic_DNA"/>
</dbReference>